<proteinExistence type="predicted"/>
<evidence type="ECO:0000256" key="2">
    <source>
        <dbReference type="ARBA" id="ARBA00023315"/>
    </source>
</evidence>
<accession>A0ABW4U1F1</accession>
<dbReference type="InterPro" id="IPR000182">
    <property type="entry name" value="GNAT_dom"/>
</dbReference>
<dbReference type="EMBL" id="JBHUGS010000005">
    <property type="protein sequence ID" value="MFD1952603.1"/>
    <property type="molecule type" value="Genomic_DNA"/>
</dbReference>
<dbReference type="SUPFAM" id="SSF55729">
    <property type="entry name" value="Acyl-CoA N-acyltransferases (Nat)"/>
    <property type="match status" value="1"/>
</dbReference>
<dbReference type="PROSITE" id="PS51186">
    <property type="entry name" value="GNAT"/>
    <property type="match status" value="1"/>
</dbReference>
<comment type="caution">
    <text evidence="4">The sequence shown here is derived from an EMBL/GenBank/DDBJ whole genome shotgun (WGS) entry which is preliminary data.</text>
</comment>
<reference evidence="5" key="1">
    <citation type="journal article" date="2019" name="Int. J. Syst. Evol. Microbiol.">
        <title>The Global Catalogue of Microorganisms (GCM) 10K type strain sequencing project: providing services to taxonomists for standard genome sequencing and annotation.</title>
        <authorList>
            <consortium name="The Broad Institute Genomics Platform"/>
            <consortium name="The Broad Institute Genome Sequencing Center for Infectious Disease"/>
            <person name="Wu L."/>
            <person name="Ma J."/>
        </authorList>
    </citation>
    <scope>NUCLEOTIDE SEQUENCE [LARGE SCALE GENOMIC DNA]</scope>
    <source>
        <strain evidence="5">CGMCC 1.12702</strain>
    </source>
</reference>
<keyword evidence="5" id="KW-1185">Reference proteome</keyword>
<evidence type="ECO:0000259" key="3">
    <source>
        <dbReference type="PROSITE" id="PS51186"/>
    </source>
</evidence>
<dbReference type="InterPro" id="IPR050832">
    <property type="entry name" value="Bact_Acetyltransf"/>
</dbReference>
<dbReference type="EC" id="2.3.-.-" evidence="4"/>
<evidence type="ECO:0000256" key="1">
    <source>
        <dbReference type="ARBA" id="ARBA00022679"/>
    </source>
</evidence>
<protein>
    <submittedName>
        <fullName evidence="4">GNAT family N-acetyltransferase</fullName>
        <ecNumber evidence="4">2.3.-.-</ecNumber>
    </submittedName>
</protein>
<feature type="domain" description="N-acetyltransferase" evidence="3">
    <location>
        <begin position="4"/>
        <end position="179"/>
    </location>
</feature>
<dbReference type="InterPro" id="IPR016181">
    <property type="entry name" value="Acyl_CoA_acyltransferase"/>
</dbReference>
<dbReference type="GO" id="GO:0016746">
    <property type="term" value="F:acyltransferase activity"/>
    <property type="evidence" value="ECO:0007669"/>
    <property type="project" value="UniProtKB-KW"/>
</dbReference>
<evidence type="ECO:0000313" key="4">
    <source>
        <dbReference type="EMBL" id="MFD1952603.1"/>
    </source>
</evidence>
<keyword evidence="1 4" id="KW-0808">Transferase</keyword>
<dbReference type="PANTHER" id="PTHR43877:SF1">
    <property type="entry name" value="ACETYLTRANSFERASE"/>
    <property type="match status" value="1"/>
</dbReference>
<name>A0ABW4U1F1_9SPHN</name>
<dbReference type="Pfam" id="PF00583">
    <property type="entry name" value="Acetyltransf_1"/>
    <property type="match status" value="1"/>
</dbReference>
<dbReference type="RefSeq" id="WP_380931614.1">
    <property type="nucleotide sequence ID" value="NZ_JBHUGS010000005.1"/>
</dbReference>
<keyword evidence="2 4" id="KW-0012">Acyltransferase</keyword>
<dbReference type="Gene3D" id="3.40.630.30">
    <property type="match status" value="1"/>
</dbReference>
<organism evidence="4 5">
    <name type="scientific">Sphingomonas arantia</name>
    <dbReference type="NCBI Taxonomy" id="1460676"/>
    <lineage>
        <taxon>Bacteria</taxon>
        <taxon>Pseudomonadati</taxon>
        <taxon>Pseudomonadota</taxon>
        <taxon>Alphaproteobacteria</taxon>
        <taxon>Sphingomonadales</taxon>
        <taxon>Sphingomonadaceae</taxon>
        <taxon>Sphingomonas</taxon>
    </lineage>
</organism>
<evidence type="ECO:0000313" key="5">
    <source>
        <dbReference type="Proteomes" id="UP001597400"/>
    </source>
</evidence>
<dbReference type="CDD" id="cd04301">
    <property type="entry name" value="NAT_SF"/>
    <property type="match status" value="1"/>
</dbReference>
<gene>
    <name evidence="4" type="ORF">ACFSGX_17630</name>
</gene>
<dbReference type="PANTHER" id="PTHR43877">
    <property type="entry name" value="AMINOALKYLPHOSPHONATE N-ACETYLTRANSFERASE-RELATED-RELATED"/>
    <property type="match status" value="1"/>
</dbReference>
<sequence>MTDFTHRIATIEDLDRLHALIHRAIDRLQSGFLDPDQVRASHHVMGLDTQLLRDGTYFMLFVGDVLVGCGGWSYRKTLFGGDTSLVAREPETLDPATDPARIRAMYTDPDHARRGVGRAILDLCEHAARSYGFRDAEMMATLAGEPLYHACGYRRLADPIAVASDGIGVPLVRMGKALPIGNMS</sequence>
<dbReference type="Proteomes" id="UP001597400">
    <property type="component" value="Unassembled WGS sequence"/>
</dbReference>